<accession>A0A2S3VFZ1</accession>
<dbReference type="EMBL" id="MUJK01000017">
    <property type="protein sequence ID" value="POF38878.1"/>
    <property type="molecule type" value="Genomic_DNA"/>
</dbReference>
<comment type="caution">
    <text evidence="2">The sequence shown here is derived from an EMBL/GenBank/DDBJ whole genome shotgun (WGS) entry which is preliminary data.</text>
</comment>
<dbReference type="Proteomes" id="UP000237440">
    <property type="component" value="Unassembled WGS sequence"/>
</dbReference>
<evidence type="ECO:0000313" key="2">
    <source>
        <dbReference type="EMBL" id="POF38878.1"/>
    </source>
</evidence>
<sequence length="423" mass="46075">MGTYTTAVRTWRTQDSQMNKLINRLVLGSALCGFASLANAAVLDVQAEIRPDPINPGIAQIINNTPVTGYCAEYPGICNNKGFRSNSFPIVFTSSGMIPIDHVIPFGFPATWRRFTVAHAVIPGATAEVEIRIAGVGTRYRLNNTAQSIIGHPGGVPVFDYHAYLWSPSWAQAVAQCQQVNNTTQGADDNGTDFTAFWLTPQNVTTCSRRPKFNIPGMSLQRLDVHYELRAVRPEQLISGDYQGSYTYSTSGDFDMGVLNPNDAVMTFNLNLAVKQDVNVRMSADSVALAPKGGWMEWITHGRRPEKILGDLQFFILTSSPFKMDLSCSQAGAGTCLISNGSHEVPVDISVSLPSPWVDGTGQSVVRRPLTIGGAGLERLMPTGLPTRQPSQLHFEVPQDSVATMHDDSSYRGTVNITFDSDI</sequence>
<organism evidence="2 3">
    <name type="scientific">Pseudomonas laurylsulfativorans</name>
    <dbReference type="NCBI Taxonomy" id="1943631"/>
    <lineage>
        <taxon>Bacteria</taxon>
        <taxon>Pseudomonadati</taxon>
        <taxon>Pseudomonadota</taxon>
        <taxon>Gammaproteobacteria</taxon>
        <taxon>Pseudomonadales</taxon>
        <taxon>Pseudomonadaceae</taxon>
        <taxon>Pseudomonas</taxon>
    </lineage>
</organism>
<evidence type="ECO:0000256" key="1">
    <source>
        <dbReference type="SAM" id="SignalP"/>
    </source>
</evidence>
<dbReference type="AlphaFoldDB" id="A0A2S3VFZ1"/>
<dbReference type="OrthoDB" id="6764591at2"/>
<feature type="chain" id="PRO_5015434671" evidence="1">
    <location>
        <begin position="41"/>
        <end position="423"/>
    </location>
</feature>
<evidence type="ECO:0000313" key="3">
    <source>
        <dbReference type="Proteomes" id="UP000237440"/>
    </source>
</evidence>
<keyword evidence="3" id="KW-1185">Reference proteome</keyword>
<protein>
    <submittedName>
        <fullName evidence="2">Uncharacterized protein</fullName>
    </submittedName>
</protein>
<proteinExistence type="predicted"/>
<name>A0A2S3VFZ1_9PSED</name>
<gene>
    <name evidence="2" type="ORF">B0D71_28685</name>
</gene>
<reference evidence="3" key="1">
    <citation type="submission" date="2017-02" db="EMBL/GenBank/DDBJ databases">
        <authorList>
            <person name="Furmanczyk E.M."/>
        </authorList>
    </citation>
    <scope>NUCLEOTIDE SEQUENCE [LARGE SCALE GENOMIC DNA]</scope>
    <source>
        <strain evidence="3">AP3_22</strain>
    </source>
</reference>
<keyword evidence="1" id="KW-0732">Signal</keyword>
<feature type="signal peptide" evidence="1">
    <location>
        <begin position="1"/>
        <end position="40"/>
    </location>
</feature>